<evidence type="ECO:0008006" key="3">
    <source>
        <dbReference type="Google" id="ProtNLM"/>
    </source>
</evidence>
<protein>
    <recommendedName>
        <fullName evidence="3">Transposase</fullName>
    </recommendedName>
</protein>
<dbReference type="EMBL" id="LT670817">
    <property type="protein sequence ID" value="SHI05718.1"/>
    <property type="molecule type" value="Genomic_DNA"/>
</dbReference>
<name>A0A1M5Y1P7_9BRAD</name>
<evidence type="ECO:0000313" key="2">
    <source>
        <dbReference type="Proteomes" id="UP000189796"/>
    </source>
</evidence>
<dbReference type="Proteomes" id="UP000189796">
    <property type="component" value="Chromosome I"/>
</dbReference>
<dbReference type="AlphaFoldDB" id="A0A1M5Y1P7"/>
<dbReference type="OrthoDB" id="8261795at2"/>
<sequence length="50" mass="5357">MSQTPKTVGIDIGKNSFHVVGHDEPGAIVLHAVSWKHGFTRLSCGIRKGS</sequence>
<accession>A0A1M5Y1P7</accession>
<reference evidence="1 2" key="1">
    <citation type="submission" date="2016-11" db="EMBL/GenBank/DDBJ databases">
        <authorList>
            <person name="Jaros S."/>
            <person name="Januszkiewicz K."/>
            <person name="Wedrychowicz H."/>
        </authorList>
    </citation>
    <scope>NUCLEOTIDE SEQUENCE [LARGE SCALE GENOMIC DNA]</scope>
    <source>
        <strain evidence="1 2">GAS138</strain>
    </source>
</reference>
<organism evidence="1 2">
    <name type="scientific">Bradyrhizobium erythrophlei</name>
    <dbReference type="NCBI Taxonomy" id="1437360"/>
    <lineage>
        <taxon>Bacteria</taxon>
        <taxon>Pseudomonadati</taxon>
        <taxon>Pseudomonadota</taxon>
        <taxon>Alphaproteobacteria</taxon>
        <taxon>Hyphomicrobiales</taxon>
        <taxon>Nitrobacteraceae</taxon>
        <taxon>Bradyrhizobium</taxon>
    </lineage>
</organism>
<gene>
    <name evidence="1" type="ORF">SAMN05443248_7819</name>
</gene>
<evidence type="ECO:0000313" key="1">
    <source>
        <dbReference type="EMBL" id="SHI05718.1"/>
    </source>
</evidence>
<proteinExistence type="predicted"/>